<keyword evidence="3" id="KW-1185">Reference proteome</keyword>
<keyword evidence="1" id="KW-1133">Transmembrane helix</keyword>
<feature type="transmembrane region" description="Helical" evidence="1">
    <location>
        <begin position="33"/>
        <end position="54"/>
    </location>
</feature>
<accession>A0ABV5WX75</accession>
<feature type="transmembrane region" description="Helical" evidence="1">
    <location>
        <begin position="82"/>
        <end position="100"/>
    </location>
</feature>
<evidence type="ECO:0000313" key="3">
    <source>
        <dbReference type="Proteomes" id="UP001589691"/>
    </source>
</evidence>
<keyword evidence="1" id="KW-0812">Transmembrane</keyword>
<gene>
    <name evidence="2" type="ORF">ACFFLI_12785</name>
</gene>
<comment type="caution">
    <text evidence="2">The sequence shown here is derived from an EMBL/GenBank/DDBJ whole genome shotgun (WGS) entry which is preliminary data.</text>
</comment>
<name>A0ABV5WX75_9LACO</name>
<organism evidence="2 3">
    <name type="scientific">Lactiplantibacillus modestisalitolerans</name>
    <dbReference type="NCBI Taxonomy" id="1457219"/>
    <lineage>
        <taxon>Bacteria</taxon>
        <taxon>Bacillati</taxon>
        <taxon>Bacillota</taxon>
        <taxon>Bacilli</taxon>
        <taxon>Lactobacillales</taxon>
        <taxon>Lactobacillaceae</taxon>
        <taxon>Lactiplantibacillus</taxon>
    </lineage>
</organism>
<reference evidence="2 3" key="1">
    <citation type="submission" date="2024-09" db="EMBL/GenBank/DDBJ databases">
        <authorList>
            <person name="Sun Q."/>
            <person name="Mori K."/>
        </authorList>
    </citation>
    <scope>NUCLEOTIDE SEQUENCE [LARGE SCALE GENOMIC DNA]</scope>
    <source>
        <strain evidence="2 3">TBRC 4576</strain>
    </source>
</reference>
<keyword evidence="1" id="KW-0472">Membrane</keyword>
<protein>
    <recommendedName>
        <fullName evidence="4">DUF3899 domain-containing protein</fullName>
    </recommendedName>
</protein>
<evidence type="ECO:0008006" key="4">
    <source>
        <dbReference type="Google" id="ProtNLM"/>
    </source>
</evidence>
<dbReference type="EMBL" id="JBHLZY010000033">
    <property type="protein sequence ID" value="MFB9770730.1"/>
    <property type="molecule type" value="Genomic_DNA"/>
</dbReference>
<proteinExistence type="predicted"/>
<dbReference type="RefSeq" id="WP_379811259.1">
    <property type="nucleotide sequence ID" value="NZ_JBHLZY010000033.1"/>
</dbReference>
<evidence type="ECO:0000256" key="1">
    <source>
        <dbReference type="SAM" id="Phobius"/>
    </source>
</evidence>
<dbReference type="Proteomes" id="UP001589691">
    <property type="component" value="Unassembled WGS sequence"/>
</dbReference>
<feature type="non-terminal residue" evidence="2">
    <location>
        <position position="1"/>
    </location>
</feature>
<evidence type="ECO:0000313" key="2">
    <source>
        <dbReference type="EMBL" id="MFB9770730.1"/>
    </source>
</evidence>
<sequence length="102" mass="11798">QKFNKFRLLFGALALISLTIGIYTAIFERDFSMLGFTDSIGFFALFFAFFMELLKNQTIQRKKIQYDHALKITDKEKRNKTISIYGICACCFLLGILTFTTL</sequence>
<feature type="transmembrane region" description="Helical" evidence="1">
    <location>
        <begin position="7"/>
        <end position="27"/>
    </location>
</feature>